<dbReference type="Pfam" id="PF12733">
    <property type="entry name" value="Cadherin-like"/>
    <property type="match status" value="3"/>
</dbReference>
<evidence type="ECO:0000259" key="2">
    <source>
        <dbReference type="Pfam" id="PF12733"/>
    </source>
</evidence>
<dbReference type="RefSeq" id="WP_198160260.1">
    <property type="nucleotide sequence ID" value="NZ_JARMAB010000023.1"/>
</dbReference>
<evidence type="ECO:0000313" key="3">
    <source>
        <dbReference type="EMBL" id="MED1204521.1"/>
    </source>
</evidence>
<reference evidence="3 4" key="1">
    <citation type="submission" date="2023-03" db="EMBL/GenBank/DDBJ databases">
        <title>Bacillus Genome Sequencing.</title>
        <authorList>
            <person name="Dunlap C."/>
        </authorList>
    </citation>
    <scope>NUCLEOTIDE SEQUENCE [LARGE SCALE GENOMIC DNA]</scope>
    <source>
        <strain evidence="3 4">B-23453</strain>
    </source>
</reference>
<accession>A0ABU6MIM0</accession>
<protein>
    <submittedName>
        <fullName evidence="3">Cadherin-like beta sandwich domain-containing protein</fullName>
    </submittedName>
</protein>
<organism evidence="3 4">
    <name type="scientific">Heyndrickxia acidicola</name>
    <dbReference type="NCBI Taxonomy" id="209389"/>
    <lineage>
        <taxon>Bacteria</taxon>
        <taxon>Bacillati</taxon>
        <taxon>Bacillota</taxon>
        <taxon>Bacilli</taxon>
        <taxon>Bacillales</taxon>
        <taxon>Bacillaceae</taxon>
        <taxon>Heyndrickxia</taxon>
    </lineage>
</organism>
<evidence type="ECO:0000256" key="1">
    <source>
        <dbReference type="SAM" id="MobiDB-lite"/>
    </source>
</evidence>
<feature type="domain" description="Cadherin-like beta-sandwich-like" evidence="2">
    <location>
        <begin position="377"/>
        <end position="458"/>
    </location>
</feature>
<feature type="compositionally biased region" description="Gly residues" evidence="1">
    <location>
        <begin position="277"/>
        <end position="295"/>
    </location>
</feature>
<proteinExistence type="predicted"/>
<comment type="caution">
    <text evidence="3">The sequence shown here is derived from an EMBL/GenBank/DDBJ whole genome shotgun (WGS) entry which is preliminary data.</text>
</comment>
<dbReference type="InterPro" id="IPR025883">
    <property type="entry name" value="Cadherin-like_domain"/>
</dbReference>
<dbReference type="Proteomes" id="UP001341444">
    <property type="component" value="Unassembled WGS sequence"/>
</dbReference>
<feature type="compositionally biased region" description="Low complexity" evidence="1">
    <location>
        <begin position="316"/>
        <end position="331"/>
    </location>
</feature>
<name>A0ABU6MIM0_9BACI</name>
<feature type="domain" description="Cadherin-like beta-sandwich-like" evidence="2">
    <location>
        <begin position="82"/>
        <end position="157"/>
    </location>
</feature>
<dbReference type="EMBL" id="JARMAB010000023">
    <property type="protein sequence ID" value="MED1204521.1"/>
    <property type="molecule type" value="Genomic_DNA"/>
</dbReference>
<feature type="domain" description="Cadherin-like beta-sandwich-like" evidence="2">
    <location>
        <begin position="165"/>
        <end position="252"/>
    </location>
</feature>
<feature type="region of interest" description="Disordered" evidence="1">
    <location>
        <begin position="257"/>
        <end position="332"/>
    </location>
</feature>
<gene>
    <name evidence="3" type="ORF">P4T90_15840</name>
</gene>
<sequence>MNSNKLVSNGVKVVLVSSLVGFGTISVPGAYASVIPNTAASGTAGSITAGTGNGSSNVDGTQESPEALTDIEVNGSKLGLSSQPATYTDTVVNNTDKISLLLKSGDPQAMIKVNDQEVQNGLASDFPLQTGTNEFTIQIESSDQVVTSTYQLIVTRQKSSDNILKDIKISAGKLSPSFQANVTAYDVNLDENTSSLIIGTELEDSTASVTVNGKKDEGNGIKVDVPQGKSSVNIKITAENGAERVYTLSVVRAVLSPGTDNGHGKKPVSNPSPSHGKGAGKPGAGGYSGKPGGYSGNPKGKPSSDTGWKGKSAPASHNSSERSFGSGSKSSQYTTHYQNMSAGTITNANSRTAGFLGTAGGGSQNNQTVNSAANLSGLTVSAGTWNKEFKPNEYTYHIALTSDIDKVTIQAVPSDSGASADIQGSSDDTIAIGADQAKTIIPIVVTKGTERKTYVLVFDKQVVTPTVKTAVTNDTDSSSSSVINTSASSNSSVINTVPNTRQNQSLSLWTRIIRAIQSFFS</sequence>
<keyword evidence="4" id="KW-1185">Reference proteome</keyword>
<evidence type="ECO:0000313" key="4">
    <source>
        <dbReference type="Proteomes" id="UP001341444"/>
    </source>
</evidence>